<keyword evidence="2" id="KW-0479">Metal-binding</keyword>
<reference evidence="13" key="2">
    <citation type="submission" date="2019-07" db="EMBL/GenBank/DDBJ databases">
        <authorList>
            <person name="Seetharam A."/>
            <person name="Woodhouse M."/>
            <person name="Cannon E."/>
        </authorList>
    </citation>
    <scope>NUCLEOTIDE SEQUENCE [LARGE SCALE GENOMIC DNA]</scope>
    <source>
        <strain evidence="13">cv. B73</strain>
    </source>
</reference>
<feature type="domain" description="SBP-type" evidence="11">
    <location>
        <begin position="81"/>
        <end position="158"/>
    </location>
</feature>
<keyword evidence="3 9" id="KW-0863">Zinc-finger</keyword>
<evidence type="ECO:0000256" key="8">
    <source>
        <dbReference type="ARBA" id="ARBA00023242"/>
    </source>
</evidence>
<dbReference type="InterPro" id="IPR036893">
    <property type="entry name" value="SBP_sf"/>
</dbReference>
<dbReference type="AlphaFoldDB" id="A0A1D6N2V6"/>
<keyword evidence="7" id="KW-0804">Transcription</keyword>
<evidence type="ECO:0000256" key="10">
    <source>
        <dbReference type="SAM" id="MobiDB-lite"/>
    </source>
</evidence>
<evidence type="ECO:0000256" key="7">
    <source>
        <dbReference type="ARBA" id="ARBA00023163"/>
    </source>
</evidence>
<organism evidence="13 14">
    <name type="scientific">Zea mays</name>
    <name type="common">Maize</name>
    <dbReference type="NCBI Taxonomy" id="4577"/>
    <lineage>
        <taxon>Eukaryota</taxon>
        <taxon>Viridiplantae</taxon>
        <taxon>Streptophyta</taxon>
        <taxon>Embryophyta</taxon>
        <taxon>Tracheophyta</taxon>
        <taxon>Spermatophyta</taxon>
        <taxon>Magnoliopsida</taxon>
        <taxon>Liliopsida</taxon>
        <taxon>Poales</taxon>
        <taxon>Poaceae</taxon>
        <taxon>PACMAD clade</taxon>
        <taxon>Panicoideae</taxon>
        <taxon>Andropogonodae</taxon>
        <taxon>Andropogoneae</taxon>
        <taxon>Tripsacinae</taxon>
        <taxon>Zea</taxon>
    </lineage>
</organism>
<feature type="region of interest" description="Disordered" evidence="10">
    <location>
        <begin position="353"/>
        <end position="373"/>
    </location>
</feature>
<dbReference type="GO" id="GO:0005634">
    <property type="term" value="C:nucleus"/>
    <property type="evidence" value="ECO:0000318"/>
    <property type="project" value="GO_Central"/>
</dbReference>
<comment type="subcellular location">
    <subcellularLocation>
        <location evidence="1">Nucleus</location>
    </subcellularLocation>
</comment>
<evidence type="ECO:0000313" key="14">
    <source>
        <dbReference type="Proteomes" id="UP000007305"/>
    </source>
</evidence>
<sequence length="409" mass="42523">MDWDAKMLPAWDLGTVVGPSSSGGGALDLKLGAPTSSRAVLTAAAGAAPALPSANPPPPPPPPSSSAPAKRPRPGLARQAVPACSVQGCDADLSRCRDYHRRHKVCEAHSKTPVVTVAGQQQRFCQQCSRFHLLGEFDEVKRSCRKRLDGHNRRRRKPQPDPLNPAGLFGNHHGVTRFTSYPQLFAASMEQPKWSVVKTEADVFQDQYYPAVHLNGAGGGAIGSHFHGKEQKHFPFLTSHSNGGGGGDVATAAALGCQPFTITTTASSESDSKQSNGNCALSLLSDNPTSAQTAMIPTTAQSLAAAMQYGGRLPGSVSVSGGGGGDVSLTGMSYMRVGDSRQASILTASSPGHAAVASPVPATTAAATPPPPPQLLQYHHGYGYYHVSGGEQGNNPDGAAVHALPFSSW</sequence>
<dbReference type="PANTHER" id="PTHR31251">
    <property type="entry name" value="SQUAMOSA PROMOTER-BINDING-LIKE PROTEIN 4"/>
    <property type="match status" value="1"/>
</dbReference>
<evidence type="ECO:0000256" key="6">
    <source>
        <dbReference type="ARBA" id="ARBA00023125"/>
    </source>
</evidence>
<evidence type="ECO:0000256" key="1">
    <source>
        <dbReference type="ARBA" id="ARBA00004123"/>
    </source>
</evidence>
<dbReference type="FunFam" id="4.10.1100.10:FF:000001">
    <property type="entry name" value="Squamosa promoter-binding-like protein 14"/>
    <property type="match status" value="1"/>
</dbReference>
<evidence type="ECO:0000313" key="13">
    <source>
        <dbReference type="EnsemblPlants" id="Zm00001eb143110_P001"/>
    </source>
</evidence>
<dbReference type="Gramene" id="Zm00001eb143110_T001">
    <property type="protein sequence ID" value="Zm00001eb143110_P001"/>
    <property type="gene ID" value="Zm00001eb143110"/>
</dbReference>
<dbReference type="GO" id="GO:0008270">
    <property type="term" value="F:zinc ion binding"/>
    <property type="evidence" value="ECO:0007669"/>
    <property type="project" value="UniProtKB-KW"/>
</dbReference>
<protein>
    <submittedName>
        <fullName evidence="12">Squamosa promoter-binding-like protein 6</fullName>
    </submittedName>
</protein>
<dbReference type="Gene3D" id="4.10.1100.10">
    <property type="entry name" value="Transcription factor, SBP-box domain"/>
    <property type="match status" value="1"/>
</dbReference>
<dbReference type="eggNOG" id="ENOG502QRGA">
    <property type="taxonomic scope" value="Eukaryota"/>
</dbReference>
<dbReference type="Proteomes" id="UP000007305">
    <property type="component" value="Chromosome 3"/>
</dbReference>
<dbReference type="InterPro" id="IPR004333">
    <property type="entry name" value="SBP_dom"/>
</dbReference>
<dbReference type="SMR" id="A0A1D6N2V6"/>
<dbReference type="EMBL" id="CM007649">
    <property type="protein sequence ID" value="ONM35039.1"/>
    <property type="molecule type" value="Genomic_DNA"/>
</dbReference>
<dbReference type="InterPro" id="IPR044817">
    <property type="entry name" value="SBP-like"/>
</dbReference>
<accession>A0A1D6N2V6</accession>
<keyword evidence="4" id="KW-0862">Zinc</keyword>
<dbReference type="KEGG" id="zma:103650833"/>
<feature type="region of interest" description="Disordered" evidence="10">
    <location>
        <begin position="149"/>
        <end position="169"/>
    </location>
</feature>
<dbReference type="PROSITE" id="PS51141">
    <property type="entry name" value="ZF_SBP"/>
    <property type="match status" value="1"/>
</dbReference>
<evidence type="ECO:0000256" key="3">
    <source>
        <dbReference type="ARBA" id="ARBA00022771"/>
    </source>
</evidence>
<dbReference type="IntAct" id="A0A1D6N2V6">
    <property type="interactions" value="1"/>
</dbReference>
<evidence type="ECO:0000256" key="5">
    <source>
        <dbReference type="ARBA" id="ARBA00023015"/>
    </source>
</evidence>
<feature type="compositionally biased region" description="Low complexity" evidence="10">
    <location>
        <begin position="354"/>
        <end position="367"/>
    </location>
</feature>
<dbReference type="ExpressionAtlas" id="A0A1D6N2V6">
    <property type="expression patterns" value="baseline and differential"/>
</dbReference>
<dbReference type="SUPFAM" id="SSF103612">
    <property type="entry name" value="SBT domain"/>
    <property type="match status" value="1"/>
</dbReference>
<keyword evidence="15" id="KW-1267">Proteomics identification</keyword>
<dbReference type="RefSeq" id="XP_008674641.1">
    <property type="nucleotide sequence ID" value="XM_008676419.2"/>
</dbReference>
<keyword evidence="5" id="KW-0805">Transcription regulation</keyword>
<dbReference type="Pfam" id="PF03110">
    <property type="entry name" value="SBP"/>
    <property type="match status" value="1"/>
</dbReference>
<evidence type="ECO:0007829" key="15">
    <source>
        <dbReference type="PeptideAtlas" id="A0A1D6N2V6"/>
    </source>
</evidence>
<evidence type="ECO:0000259" key="11">
    <source>
        <dbReference type="PROSITE" id="PS51141"/>
    </source>
</evidence>
<reference evidence="13" key="3">
    <citation type="submission" date="2021-05" db="UniProtKB">
        <authorList>
            <consortium name="EnsemblPlants"/>
        </authorList>
    </citation>
    <scope>IDENTIFICATION</scope>
    <source>
        <strain evidence="13">cv. B73</strain>
    </source>
</reference>
<dbReference type="OrthoDB" id="514967at2759"/>
<gene>
    <name evidence="13" type="primary">LOC103650833</name>
    <name evidence="12" type="ORF">ZEAMMB73_Zm00001d042319</name>
</gene>
<dbReference type="EnsemblPlants" id="Zm00001eb143110_T001">
    <property type="protein sequence ID" value="Zm00001eb143110_P001"/>
    <property type="gene ID" value="Zm00001eb143110"/>
</dbReference>
<evidence type="ECO:0000256" key="2">
    <source>
        <dbReference type="ARBA" id="ARBA00022723"/>
    </source>
</evidence>
<evidence type="ECO:0000256" key="9">
    <source>
        <dbReference type="PROSITE-ProRule" id="PRU00470"/>
    </source>
</evidence>
<keyword evidence="14" id="KW-1185">Reference proteome</keyword>
<name>A0A1D6N2V6_MAIZE</name>
<dbReference type="OMA" id="AKMPSWD"/>
<dbReference type="GO" id="GO:0000976">
    <property type="term" value="F:transcription cis-regulatory region binding"/>
    <property type="evidence" value="ECO:0000318"/>
    <property type="project" value="GO_Central"/>
</dbReference>
<dbReference type="GO" id="GO:0001216">
    <property type="term" value="F:DNA-binding transcription activator activity"/>
    <property type="evidence" value="ECO:0000318"/>
    <property type="project" value="GO_Central"/>
</dbReference>
<reference evidence="12 14" key="1">
    <citation type="submission" date="2015-12" db="EMBL/GenBank/DDBJ databases">
        <title>Update maize B73 reference genome by single molecule sequencing technologies.</title>
        <authorList>
            <consortium name="Maize Genome Sequencing Project"/>
            <person name="Ware D."/>
        </authorList>
    </citation>
    <scope>NUCLEOTIDE SEQUENCE [LARGE SCALE GENOMIC DNA]</scope>
    <source>
        <strain evidence="14">cv. B73</strain>
        <tissue evidence="12">Seedling</tissue>
    </source>
</reference>
<dbReference type="PANTHER" id="PTHR31251:SF106">
    <property type="entry name" value="SQUAMOSA PROMOTER-BINDING-LIKE PROTEIN 4"/>
    <property type="match status" value="1"/>
</dbReference>
<feature type="compositionally biased region" description="Low complexity" evidence="10">
    <location>
        <begin position="43"/>
        <end position="53"/>
    </location>
</feature>
<proteinExistence type="evidence at protein level"/>
<feature type="region of interest" description="Disordered" evidence="10">
    <location>
        <begin position="43"/>
        <end position="81"/>
    </location>
</feature>
<keyword evidence="8" id="KW-0539">Nucleus</keyword>
<dbReference type="PaxDb" id="4577-GRMZM5G878561_P01"/>
<feature type="compositionally biased region" description="Pro residues" evidence="10">
    <location>
        <begin position="54"/>
        <end position="65"/>
    </location>
</feature>
<evidence type="ECO:0000256" key="4">
    <source>
        <dbReference type="ARBA" id="ARBA00022833"/>
    </source>
</evidence>
<evidence type="ECO:0000313" key="12">
    <source>
        <dbReference type="EMBL" id="ONM35039.1"/>
    </source>
</evidence>
<keyword evidence="6" id="KW-0238">DNA-binding</keyword>
<dbReference type="GeneID" id="103650833"/>